<dbReference type="InterPro" id="IPR001086">
    <property type="entry name" value="Preph_deHydtase"/>
</dbReference>
<feature type="domain" description="Chorismate mutase" evidence="20">
    <location>
        <begin position="10"/>
        <end position="100"/>
    </location>
</feature>
<dbReference type="InterPro" id="IPR045865">
    <property type="entry name" value="ACT-like_dom_sf"/>
</dbReference>
<dbReference type="SUPFAM" id="SSF53850">
    <property type="entry name" value="Periplasmic binding protein-like II"/>
    <property type="match status" value="1"/>
</dbReference>
<evidence type="ECO:0000259" key="20">
    <source>
        <dbReference type="PROSITE" id="PS51168"/>
    </source>
</evidence>
<keyword evidence="10" id="KW-0028">Amino-acid biosynthesis</keyword>
<dbReference type="Gene3D" id="3.40.190.10">
    <property type="entry name" value="Periplasmic binding protein-like II"/>
    <property type="match status" value="2"/>
</dbReference>
<comment type="function">
    <text evidence="2">Catalyzes the Claisen rearrangement of chorismate to prephenate and the decarboxylation/dehydration of prephenate to phenylpyruvate.</text>
</comment>
<evidence type="ECO:0000313" key="23">
    <source>
        <dbReference type="EMBL" id="KVE28830.1"/>
    </source>
</evidence>
<keyword evidence="9" id="KW-0963">Cytoplasm</keyword>
<dbReference type="InterPro" id="IPR008242">
    <property type="entry name" value="Chor_mutase/pphenate_deHydtase"/>
</dbReference>
<evidence type="ECO:0000256" key="7">
    <source>
        <dbReference type="ARBA" id="ARBA00013147"/>
    </source>
</evidence>
<evidence type="ECO:0000256" key="16">
    <source>
        <dbReference type="ARBA" id="ARBA00031175"/>
    </source>
</evidence>
<dbReference type="SUPFAM" id="SSF55021">
    <property type="entry name" value="ACT-like"/>
    <property type="match status" value="1"/>
</dbReference>
<accession>A0A103E5P9</accession>
<dbReference type="InterPro" id="IPR002701">
    <property type="entry name" value="CM_II_prokaryot"/>
</dbReference>
<dbReference type="CDD" id="cd04905">
    <property type="entry name" value="ACT_CM-PDT"/>
    <property type="match status" value="1"/>
</dbReference>
<dbReference type="PANTHER" id="PTHR21022">
    <property type="entry name" value="PREPHENATE DEHYDRATASE P PROTEIN"/>
    <property type="match status" value="1"/>
</dbReference>
<gene>
    <name evidence="23" type="ORF">WS67_09020</name>
</gene>
<evidence type="ECO:0000256" key="19">
    <source>
        <dbReference type="PIRSR" id="PIRSR001500-2"/>
    </source>
</evidence>
<dbReference type="GO" id="GO:0005737">
    <property type="term" value="C:cytoplasm"/>
    <property type="evidence" value="ECO:0007669"/>
    <property type="project" value="UniProtKB-SubCell"/>
</dbReference>
<proteinExistence type="predicted"/>
<evidence type="ECO:0000256" key="9">
    <source>
        <dbReference type="ARBA" id="ARBA00022490"/>
    </source>
</evidence>
<keyword evidence="12" id="KW-0584">Phenylalanine biosynthesis</keyword>
<evidence type="ECO:0000256" key="6">
    <source>
        <dbReference type="ARBA" id="ARBA00012404"/>
    </source>
</evidence>
<evidence type="ECO:0000256" key="12">
    <source>
        <dbReference type="ARBA" id="ARBA00023222"/>
    </source>
</evidence>
<dbReference type="GO" id="GO:0046417">
    <property type="term" value="P:chorismate metabolic process"/>
    <property type="evidence" value="ECO:0007669"/>
    <property type="project" value="InterPro"/>
</dbReference>
<evidence type="ECO:0000256" key="10">
    <source>
        <dbReference type="ARBA" id="ARBA00022605"/>
    </source>
</evidence>
<evidence type="ECO:0000256" key="3">
    <source>
        <dbReference type="ARBA" id="ARBA00004496"/>
    </source>
</evidence>
<comment type="caution">
    <text evidence="23">The sequence shown here is derived from an EMBL/GenBank/DDBJ whole genome shotgun (WGS) entry which is preliminary data.</text>
</comment>
<evidence type="ECO:0000256" key="18">
    <source>
        <dbReference type="ARBA" id="ARBA00047848"/>
    </source>
</evidence>
<evidence type="ECO:0000259" key="21">
    <source>
        <dbReference type="PROSITE" id="PS51171"/>
    </source>
</evidence>
<dbReference type="InterPro" id="IPR002912">
    <property type="entry name" value="ACT_dom"/>
</dbReference>
<dbReference type="EC" id="4.2.1.51" evidence="7"/>
<comment type="catalytic activity">
    <reaction evidence="1">
        <text>chorismate = prephenate</text>
        <dbReference type="Rhea" id="RHEA:13897"/>
        <dbReference type="ChEBI" id="CHEBI:29748"/>
        <dbReference type="ChEBI" id="CHEBI:29934"/>
        <dbReference type="EC" id="5.4.99.5"/>
    </reaction>
</comment>
<evidence type="ECO:0000313" key="24">
    <source>
        <dbReference type="Proteomes" id="UP000062788"/>
    </source>
</evidence>
<name>A0A103E5P9_9BURK</name>
<dbReference type="Pfam" id="PF00800">
    <property type="entry name" value="PDT"/>
    <property type="match status" value="1"/>
</dbReference>
<dbReference type="PIRSF" id="PIRSF001500">
    <property type="entry name" value="Chor_mut_pdt_Ppr"/>
    <property type="match status" value="1"/>
</dbReference>
<dbReference type="EC" id="5.4.99.5" evidence="6"/>
<feature type="domain" description="ACT" evidence="22">
    <location>
        <begin position="287"/>
        <end position="362"/>
    </location>
</feature>
<dbReference type="SUPFAM" id="SSF48600">
    <property type="entry name" value="Chorismate mutase II"/>
    <property type="match status" value="1"/>
</dbReference>
<dbReference type="CDD" id="cd13630">
    <property type="entry name" value="PBP2_PDT_1"/>
    <property type="match status" value="1"/>
</dbReference>
<dbReference type="EMBL" id="LOWA01000018">
    <property type="protein sequence ID" value="KVE28830.1"/>
    <property type="molecule type" value="Genomic_DNA"/>
</dbReference>
<dbReference type="RefSeq" id="WP_176704064.1">
    <property type="nucleotide sequence ID" value="NZ_LOWA01000018.1"/>
</dbReference>
<comment type="pathway">
    <text evidence="5">Metabolic intermediate biosynthesis; prephenate biosynthesis; prephenate from chorismate: step 1/1.</text>
</comment>
<comment type="subcellular location">
    <subcellularLocation>
        <location evidence="3">Cytoplasm</location>
    </subcellularLocation>
</comment>
<comment type="catalytic activity">
    <reaction evidence="18">
        <text>prephenate + H(+) = 3-phenylpyruvate + CO2 + H2O</text>
        <dbReference type="Rhea" id="RHEA:21648"/>
        <dbReference type="ChEBI" id="CHEBI:15377"/>
        <dbReference type="ChEBI" id="CHEBI:15378"/>
        <dbReference type="ChEBI" id="CHEBI:16526"/>
        <dbReference type="ChEBI" id="CHEBI:18005"/>
        <dbReference type="ChEBI" id="CHEBI:29934"/>
        <dbReference type="EC" id="4.2.1.51"/>
    </reaction>
</comment>
<evidence type="ECO:0000259" key="22">
    <source>
        <dbReference type="PROSITE" id="PS51671"/>
    </source>
</evidence>
<dbReference type="PROSITE" id="PS51168">
    <property type="entry name" value="CHORISMATE_MUT_2"/>
    <property type="match status" value="1"/>
</dbReference>
<keyword evidence="15" id="KW-0511">Multifunctional enzyme</keyword>
<dbReference type="GO" id="GO:0004106">
    <property type="term" value="F:chorismate mutase activity"/>
    <property type="evidence" value="ECO:0007669"/>
    <property type="project" value="UniProtKB-EC"/>
</dbReference>
<keyword evidence="11" id="KW-0057">Aromatic amino acid biosynthesis</keyword>
<keyword evidence="24" id="KW-1185">Reference proteome</keyword>
<dbReference type="AlphaFoldDB" id="A0A103E5P9"/>
<feature type="domain" description="Prephenate dehydratase" evidence="21">
    <location>
        <begin position="100"/>
        <end position="275"/>
    </location>
</feature>
<sequence length="395" mass="43154">MTDLSIGRAPTPNDEIARHRTAIMSIDERLIALLNERLDHAQAIGHAKRSMGERVHQPAREQEILASLDECSSGPLAHSHVRAIWTEIFRISRTLQEGPTVAFLGPAGTYTEDAMHTHFGHSVQALPCDSVDAVFYAIDAGSARYGVVPIENSTEGTIMRTLDLVFDKSMQIFAEVALPISHCLMSADGRMDDIASVIAHPQALGQCRRWLDANLPHVERTLAASNAHAAQLASTTPGTAAIASRRAAARYALTVLAADIQDERLNSTRFSIIGKQAAAPRDDERTLIAVELENDTGALLRCLTPFAARCIAITRIDSRPLKSELWAYRFFIEIGCCRHHPDLLDALHELRTVVTSLRVLGAYAATARFGEQHAQHGIKIPVALHAINQDSSHAN</sequence>
<evidence type="ECO:0000256" key="11">
    <source>
        <dbReference type="ARBA" id="ARBA00023141"/>
    </source>
</evidence>
<dbReference type="SMART" id="SM00830">
    <property type="entry name" value="CM_2"/>
    <property type="match status" value="1"/>
</dbReference>
<evidence type="ECO:0000256" key="4">
    <source>
        <dbReference type="ARBA" id="ARBA00004741"/>
    </source>
</evidence>
<dbReference type="Pfam" id="PF01817">
    <property type="entry name" value="CM_2"/>
    <property type="match status" value="1"/>
</dbReference>
<dbReference type="PROSITE" id="PS51671">
    <property type="entry name" value="ACT"/>
    <property type="match status" value="1"/>
</dbReference>
<dbReference type="PROSITE" id="PS51171">
    <property type="entry name" value="PREPHENATE_DEHYDR_3"/>
    <property type="match status" value="1"/>
</dbReference>
<evidence type="ECO:0000256" key="2">
    <source>
        <dbReference type="ARBA" id="ARBA00002364"/>
    </source>
</evidence>
<protein>
    <recommendedName>
        <fullName evidence="8">Bifunctional chorismate mutase/prephenate dehydratase</fullName>
        <ecNumber evidence="7">4.2.1.51</ecNumber>
        <ecNumber evidence="6">5.4.99.5</ecNumber>
    </recommendedName>
    <alternativeName>
        <fullName evidence="17">Chorismate mutase-prephenate dehydratase</fullName>
    </alternativeName>
    <alternativeName>
        <fullName evidence="16">p-protein</fullName>
    </alternativeName>
</protein>
<dbReference type="NCBIfam" id="NF008865">
    <property type="entry name" value="PRK11898.1"/>
    <property type="match status" value="1"/>
</dbReference>
<comment type="pathway">
    <text evidence="4">Amino-acid biosynthesis; L-phenylalanine biosynthesis; phenylpyruvate from prephenate: step 1/1.</text>
</comment>
<dbReference type="GO" id="GO:0009094">
    <property type="term" value="P:L-phenylalanine biosynthetic process"/>
    <property type="evidence" value="ECO:0007669"/>
    <property type="project" value="UniProtKB-UniPathway"/>
</dbReference>
<keyword evidence="14" id="KW-0456">Lyase</keyword>
<evidence type="ECO:0000256" key="8">
    <source>
        <dbReference type="ARBA" id="ARBA00014401"/>
    </source>
</evidence>
<evidence type="ECO:0000256" key="17">
    <source>
        <dbReference type="ARBA" id="ARBA00031520"/>
    </source>
</evidence>
<dbReference type="InterPro" id="IPR036979">
    <property type="entry name" value="CM_dom_sf"/>
</dbReference>
<reference evidence="23 24" key="1">
    <citation type="submission" date="2015-11" db="EMBL/GenBank/DDBJ databases">
        <title>Expanding the genomic diversity of Burkholderia species for the development of highly accurate diagnostics.</title>
        <authorList>
            <person name="Sahl J."/>
            <person name="Keim P."/>
            <person name="Wagner D."/>
        </authorList>
    </citation>
    <scope>NUCLEOTIDE SEQUENCE [LARGE SCALE GENOMIC DNA]</scope>
    <source>
        <strain evidence="23 24">TSV85</strain>
    </source>
</reference>
<dbReference type="InterPro" id="IPR036263">
    <property type="entry name" value="Chorismate_II_sf"/>
</dbReference>
<dbReference type="UniPathway" id="UPA00121">
    <property type="reaction ID" value="UER00345"/>
</dbReference>
<dbReference type="PANTHER" id="PTHR21022:SF19">
    <property type="entry name" value="PREPHENATE DEHYDRATASE-RELATED"/>
    <property type="match status" value="1"/>
</dbReference>
<organism evidence="23 24">
    <name type="scientific">Burkholderia singularis</name>
    <dbReference type="NCBI Taxonomy" id="1503053"/>
    <lineage>
        <taxon>Bacteria</taxon>
        <taxon>Pseudomonadati</taxon>
        <taxon>Pseudomonadota</taxon>
        <taxon>Betaproteobacteria</taxon>
        <taxon>Burkholderiales</taxon>
        <taxon>Burkholderiaceae</taxon>
        <taxon>Burkholderia</taxon>
        <taxon>pseudomallei group</taxon>
    </lineage>
</organism>
<keyword evidence="13" id="KW-0413">Isomerase</keyword>
<dbReference type="UniPathway" id="UPA00120">
    <property type="reaction ID" value="UER00203"/>
</dbReference>
<dbReference type="GO" id="GO:0004664">
    <property type="term" value="F:prephenate dehydratase activity"/>
    <property type="evidence" value="ECO:0007669"/>
    <property type="project" value="UniProtKB-EC"/>
</dbReference>
<dbReference type="Gene3D" id="1.20.59.10">
    <property type="entry name" value="Chorismate mutase"/>
    <property type="match status" value="1"/>
</dbReference>
<feature type="site" description="Essential for prephenate dehydratase activity" evidence="19">
    <location>
        <position position="268"/>
    </location>
</feature>
<dbReference type="Gene3D" id="3.30.70.260">
    <property type="match status" value="1"/>
</dbReference>
<evidence type="ECO:0000256" key="1">
    <source>
        <dbReference type="ARBA" id="ARBA00000824"/>
    </source>
</evidence>
<dbReference type="FunFam" id="3.40.190.10:FF:000034">
    <property type="entry name" value="Chorismate mutase/prephenate dehydratase"/>
    <property type="match status" value="1"/>
</dbReference>
<dbReference type="Proteomes" id="UP000062788">
    <property type="component" value="Unassembled WGS sequence"/>
</dbReference>
<evidence type="ECO:0000256" key="13">
    <source>
        <dbReference type="ARBA" id="ARBA00023235"/>
    </source>
</evidence>
<evidence type="ECO:0000256" key="15">
    <source>
        <dbReference type="ARBA" id="ARBA00023268"/>
    </source>
</evidence>
<evidence type="ECO:0000256" key="5">
    <source>
        <dbReference type="ARBA" id="ARBA00004817"/>
    </source>
</evidence>
<dbReference type="FunFam" id="3.40.190.10:FF:000029">
    <property type="entry name" value="Chorismate mutase/Prephenate dehydratase"/>
    <property type="match status" value="1"/>
</dbReference>
<evidence type="ECO:0000256" key="14">
    <source>
        <dbReference type="ARBA" id="ARBA00023239"/>
    </source>
</evidence>